<dbReference type="EMBL" id="BARS01015435">
    <property type="protein sequence ID" value="GAF90421.1"/>
    <property type="molecule type" value="Genomic_DNA"/>
</dbReference>
<dbReference type="InterPro" id="IPR041595">
    <property type="entry name" value="Inorganic_Pase"/>
</dbReference>
<sequence length="284" mass="32057">NYKKGHVKISGLDIAIENPEGSTRSGTGEDGKKWSTKMKSHYGYFKRTEGKDGDQVDTFIKPGTEDVQKVFVVDQMDDKGGFDEHKIILGVDNKIKARKEYLKNYDKGWKVGPISEMSIDDFKSWLGDAKKVKQPVNKEFFKVKGFDTKPEKVSVDEEKVSTKAEATKPKQTKEEMLSAISGFFKDDKPKKVKSKTQYSTEDIEDSKNFKNWSKNADVIQGWNIADIADDKPKVFKVFHGTTHDFNTFDPDFTGNKEGHFGAVNYFTSDQSDADINYAGEGPDL</sequence>
<feature type="non-terminal residue" evidence="2">
    <location>
        <position position="1"/>
    </location>
</feature>
<feature type="domain" description="Inorganic pyrophosphatase" evidence="1">
    <location>
        <begin position="1"/>
        <end position="126"/>
    </location>
</feature>
<dbReference type="AlphaFoldDB" id="X0TTA7"/>
<accession>X0TTA7</accession>
<dbReference type="Pfam" id="PF18823">
    <property type="entry name" value="InPase"/>
    <property type="match status" value="1"/>
</dbReference>
<proteinExistence type="predicted"/>
<name>X0TTA7_9ZZZZ</name>
<feature type="non-terminal residue" evidence="2">
    <location>
        <position position="284"/>
    </location>
</feature>
<organism evidence="2">
    <name type="scientific">marine sediment metagenome</name>
    <dbReference type="NCBI Taxonomy" id="412755"/>
    <lineage>
        <taxon>unclassified sequences</taxon>
        <taxon>metagenomes</taxon>
        <taxon>ecological metagenomes</taxon>
    </lineage>
</organism>
<gene>
    <name evidence="2" type="ORF">S01H1_25539</name>
</gene>
<reference evidence="2" key="1">
    <citation type="journal article" date="2014" name="Front. Microbiol.">
        <title>High frequency of phylogenetically diverse reductive dehalogenase-homologous genes in deep subseafloor sedimentary metagenomes.</title>
        <authorList>
            <person name="Kawai M."/>
            <person name="Futagami T."/>
            <person name="Toyoda A."/>
            <person name="Takaki Y."/>
            <person name="Nishi S."/>
            <person name="Hori S."/>
            <person name="Arai W."/>
            <person name="Tsubouchi T."/>
            <person name="Morono Y."/>
            <person name="Uchiyama I."/>
            <person name="Ito T."/>
            <person name="Fujiyama A."/>
            <person name="Inagaki F."/>
            <person name="Takami H."/>
        </authorList>
    </citation>
    <scope>NUCLEOTIDE SEQUENCE</scope>
    <source>
        <strain evidence="2">Expedition CK06-06</strain>
    </source>
</reference>
<comment type="caution">
    <text evidence="2">The sequence shown here is derived from an EMBL/GenBank/DDBJ whole genome shotgun (WGS) entry which is preliminary data.</text>
</comment>
<evidence type="ECO:0000259" key="1">
    <source>
        <dbReference type="Pfam" id="PF18823"/>
    </source>
</evidence>
<protein>
    <recommendedName>
        <fullName evidence="1">Inorganic pyrophosphatase domain-containing protein</fullName>
    </recommendedName>
</protein>
<evidence type="ECO:0000313" key="2">
    <source>
        <dbReference type="EMBL" id="GAF90421.1"/>
    </source>
</evidence>